<dbReference type="Pfam" id="PF13489">
    <property type="entry name" value="Methyltransf_23"/>
    <property type="match status" value="1"/>
</dbReference>
<organism evidence="1 2">
    <name type="scientific">Mycobacteroides immunogenum</name>
    <dbReference type="NCBI Taxonomy" id="83262"/>
    <lineage>
        <taxon>Bacteria</taxon>
        <taxon>Bacillati</taxon>
        <taxon>Actinomycetota</taxon>
        <taxon>Actinomycetes</taxon>
        <taxon>Mycobacteriales</taxon>
        <taxon>Mycobacteriaceae</taxon>
        <taxon>Mycobacteroides</taxon>
    </lineage>
</organism>
<dbReference type="SUPFAM" id="SSF53335">
    <property type="entry name" value="S-adenosyl-L-methionine-dependent methyltransferases"/>
    <property type="match status" value="1"/>
</dbReference>
<name>A0A179VD77_9MYCO</name>
<keyword evidence="1" id="KW-0808">Transferase</keyword>
<dbReference type="GO" id="GO:0032259">
    <property type="term" value="P:methylation"/>
    <property type="evidence" value="ECO:0007669"/>
    <property type="project" value="UniProtKB-KW"/>
</dbReference>
<dbReference type="CDD" id="cd02440">
    <property type="entry name" value="AdoMet_MTases"/>
    <property type="match status" value="1"/>
</dbReference>
<accession>A0A179VD77</accession>
<dbReference type="AlphaFoldDB" id="A0A179VD77"/>
<dbReference type="EMBL" id="LQYE01000001">
    <property type="protein sequence ID" value="OAT69849.1"/>
    <property type="molecule type" value="Genomic_DNA"/>
</dbReference>
<dbReference type="InterPro" id="IPR029063">
    <property type="entry name" value="SAM-dependent_MTases_sf"/>
</dbReference>
<comment type="caution">
    <text evidence="1">The sequence shown here is derived from an EMBL/GenBank/DDBJ whole genome shotgun (WGS) entry which is preliminary data.</text>
</comment>
<proteinExistence type="predicted"/>
<dbReference type="Gene3D" id="3.40.50.150">
    <property type="entry name" value="Vaccinia Virus protein VP39"/>
    <property type="match status" value="1"/>
</dbReference>
<evidence type="ECO:0000313" key="2">
    <source>
        <dbReference type="Proteomes" id="UP000186919"/>
    </source>
</evidence>
<reference evidence="1 2" key="1">
    <citation type="submission" date="2016-01" db="EMBL/GenBank/DDBJ databases">
        <title>Mycobacterium immunogenum strain CD11_6 genome sequencing and assembly.</title>
        <authorList>
            <person name="Kaur G."/>
            <person name="Nair G.R."/>
            <person name="Mayilraj S."/>
        </authorList>
    </citation>
    <scope>NUCLEOTIDE SEQUENCE [LARGE SCALE GENOMIC DNA]</scope>
    <source>
        <strain evidence="1 2">CD11-6</strain>
    </source>
</reference>
<dbReference type="GO" id="GO:0008168">
    <property type="term" value="F:methyltransferase activity"/>
    <property type="evidence" value="ECO:0007669"/>
    <property type="project" value="UniProtKB-KW"/>
</dbReference>
<protein>
    <submittedName>
        <fullName evidence="1">Methyltransferase</fullName>
    </submittedName>
</protein>
<evidence type="ECO:0000313" key="1">
    <source>
        <dbReference type="EMBL" id="OAT69849.1"/>
    </source>
</evidence>
<sequence>MMVVTSECRLCGSSGPHRKLEIREMMFGTREVFDYFSCASCDTLQIVNALEGDDLMRHYPETYYSHNGSGQPRTLQWLVTQRDRFKLRSGGRVFGPIMTAPVPEGVFRVLLGGDVISMLAQLGTERGARILDVGCGSGALLDRLARVGFSSLIGADPFITADGESQEGVPLQKRYLGDVTGEFDLIMFNHSLEHMPDPVATLRLAAQKLAVGGLCLARVPTTSSEAWSIYGANWVQADAPRHMVVPSREGMALAAEQAGLRISRTFDDSTFGQFTGSEAYRVDVPVTDPKILTMFRPKQIWEWEKRAKRLNQQNRGDQTGFVLRRA</sequence>
<dbReference type="Proteomes" id="UP000186919">
    <property type="component" value="Unassembled WGS sequence"/>
</dbReference>
<gene>
    <name evidence="1" type="ORF">AWB85_00035</name>
</gene>
<dbReference type="RefSeq" id="WP_064627002.1">
    <property type="nucleotide sequence ID" value="NZ_LQYE01000001.1"/>
</dbReference>
<keyword evidence="1" id="KW-0489">Methyltransferase</keyword>
<dbReference type="PANTHER" id="PTHR43861">
    <property type="entry name" value="TRANS-ACONITATE 2-METHYLTRANSFERASE-RELATED"/>
    <property type="match status" value="1"/>
</dbReference>